<dbReference type="InterPro" id="IPR006221">
    <property type="entry name" value="TrpG/PapA_dom"/>
</dbReference>
<dbReference type="Pfam" id="PF00117">
    <property type="entry name" value="GATase"/>
    <property type="match status" value="1"/>
</dbReference>
<evidence type="ECO:0000259" key="6">
    <source>
        <dbReference type="Pfam" id="PF00425"/>
    </source>
</evidence>
<keyword evidence="8" id="KW-1185">Reference proteome</keyword>
<evidence type="ECO:0000256" key="4">
    <source>
        <dbReference type="ARBA" id="ARBA00047683"/>
    </source>
</evidence>
<name>A0A077MBN3_9MICO</name>
<dbReference type="STRING" id="1193518.BN13_540007"/>
<dbReference type="Proteomes" id="UP000035720">
    <property type="component" value="Unassembled WGS sequence"/>
</dbReference>
<keyword evidence="3 7" id="KW-0456">Lyase</keyword>
<dbReference type="PANTHER" id="PTHR11236">
    <property type="entry name" value="AMINOBENZOATE/ANTHRANILATE SYNTHASE"/>
    <property type="match status" value="1"/>
</dbReference>
<evidence type="ECO:0000313" key="8">
    <source>
        <dbReference type="Proteomes" id="UP000035720"/>
    </source>
</evidence>
<gene>
    <name evidence="7" type="primary">phzE</name>
    <name evidence="7" type="ORF">BN13_540007</name>
</gene>
<organism evidence="7 8">
    <name type="scientific">Nostocoides jenkinsii Ben 74</name>
    <dbReference type="NCBI Taxonomy" id="1193518"/>
    <lineage>
        <taxon>Bacteria</taxon>
        <taxon>Bacillati</taxon>
        <taxon>Actinomycetota</taxon>
        <taxon>Actinomycetes</taxon>
        <taxon>Micrococcales</taxon>
        <taxon>Intrasporangiaceae</taxon>
        <taxon>Nostocoides</taxon>
    </lineage>
</organism>
<dbReference type="GO" id="GO:0000162">
    <property type="term" value="P:L-tryptophan biosynthetic process"/>
    <property type="evidence" value="ECO:0007669"/>
    <property type="project" value="TreeGrafter"/>
</dbReference>
<dbReference type="RefSeq" id="WP_048546403.1">
    <property type="nucleotide sequence ID" value="NZ_HF571038.1"/>
</dbReference>
<dbReference type="InterPro" id="IPR029062">
    <property type="entry name" value="Class_I_gatase-like"/>
</dbReference>
<dbReference type="PANTHER" id="PTHR11236:SF49">
    <property type="entry name" value="ANTHRANILATE SYNTHASE COMPONENT 1"/>
    <property type="match status" value="1"/>
</dbReference>
<evidence type="ECO:0000256" key="3">
    <source>
        <dbReference type="ARBA" id="ARBA00023239"/>
    </source>
</evidence>
<dbReference type="SUPFAM" id="SSF52317">
    <property type="entry name" value="Class I glutamine amidotransferase-like"/>
    <property type="match status" value="1"/>
</dbReference>
<keyword evidence="2" id="KW-0315">Glutamine amidotransferase</keyword>
<evidence type="ECO:0000313" key="7">
    <source>
        <dbReference type="EMBL" id="CCI53999.1"/>
    </source>
</evidence>
<dbReference type="EC" id="4.1.3.27" evidence="1"/>
<evidence type="ECO:0000256" key="2">
    <source>
        <dbReference type="ARBA" id="ARBA00022962"/>
    </source>
</evidence>
<sequence length="612" mass="66659">MTTPVPTRPYVLVHAGGRTWQASGQLHRTRLLADVPAPAPAGGLPVVSMVPYCQIRERGYAVHDGGEEILTLVPDEVVDIDPESLRLPGGADSPLTPGPLELTSSDEEYAAIVEAVIRDEICRGEGANFLISRQGRVQVGPVDDAAMRDLFARLVAAEPGAYMTYCFATGDRWFVGASPERHITVTDGEVTMSPICGTLPKKALTRRADLIEFITDPKEINELFQVVDEELKMMSRLCSAGGTVVGPYLQEMAALVHTAYDLTGRSELAPIDIFRDSMFPATMIGSPLENAARIIHKYEPGSRRYYTGAVLVRTRGEGGRENLDSAITIRSMEISAAGEVILQSGGTIVRDSEPVKEVAEVVSKMQGPLNALHGVPAPAPSLDQFTDRAVNDILALRNKYLSRFWTREQAHEDDRPAGRSLRILVIDHEDEFTFMLVHALRSMGHRPQWHRWSDEGLSLGDWDLVLLGPGPGDPLDQGSAKMASLHARVAECLDREIPFVAVCLAHQALSHQLGLPIVALDPPRQGVQETVDLFGRQEAVGFYNTFCPVTDAGIPDGIAAATLEDGRHVAALRGPHFSSFQFHVESVLTSNSITILRDAIDRLPRSTGRATP</sequence>
<dbReference type="GO" id="GO:0004049">
    <property type="term" value="F:anthranilate synthase activity"/>
    <property type="evidence" value="ECO:0007669"/>
    <property type="project" value="UniProtKB-EC"/>
</dbReference>
<dbReference type="InterPro" id="IPR005801">
    <property type="entry name" value="ADC_synthase"/>
</dbReference>
<accession>A0A077MBN3</accession>
<dbReference type="Gene3D" id="3.60.120.10">
    <property type="entry name" value="Anthranilate synthase"/>
    <property type="match status" value="1"/>
</dbReference>
<dbReference type="CDD" id="cd01743">
    <property type="entry name" value="GATase1_Anthranilate_Synthase"/>
    <property type="match status" value="1"/>
</dbReference>
<dbReference type="PRINTS" id="PR00097">
    <property type="entry name" value="ANTSNTHASEII"/>
</dbReference>
<dbReference type="PRINTS" id="PR00096">
    <property type="entry name" value="GATASE"/>
</dbReference>
<dbReference type="AlphaFoldDB" id="A0A077MBN3"/>
<protein>
    <recommendedName>
        <fullName evidence="1">anthranilate synthase</fullName>
        <ecNumber evidence="1">4.1.3.27</ecNumber>
    </recommendedName>
</protein>
<dbReference type="SUPFAM" id="SSF56322">
    <property type="entry name" value="ADC synthase"/>
    <property type="match status" value="1"/>
</dbReference>
<evidence type="ECO:0000256" key="1">
    <source>
        <dbReference type="ARBA" id="ARBA00012266"/>
    </source>
</evidence>
<feature type="domain" description="Glutamine amidotransferase" evidence="5">
    <location>
        <begin position="424"/>
        <end position="599"/>
    </location>
</feature>
<evidence type="ECO:0000259" key="5">
    <source>
        <dbReference type="Pfam" id="PF00117"/>
    </source>
</evidence>
<dbReference type="Pfam" id="PF00425">
    <property type="entry name" value="Chorismate_bind"/>
    <property type="match status" value="1"/>
</dbReference>
<dbReference type="Gene3D" id="3.40.50.880">
    <property type="match status" value="1"/>
</dbReference>
<comment type="catalytic activity">
    <reaction evidence="4">
        <text>chorismate + L-glutamine = anthranilate + pyruvate + L-glutamate + H(+)</text>
        <dbReference type="Rhea" id="RHEA:21732"/>
        <dbReference type="ChEBI" id="CHEBI:15361"/>
        <dbReference type="ChEBI" id="CHEBI:15378"/>
        <dbReference type="ChEBI" id="CHEBI:16567"/>
        <dbReference type="ChEBI" id="CHEBI:29748"/>
        <dbReference type="ChEBI" id="CHEBI:29985"/>
        <dbReference type="ChEBI" id="CHEBI:58359"/>
        <dbReference type="EC" id="4.1.3.27"/>
    </reaction>
</comment>
<comment type="caution">
    <text evidence="7">The sequence shown here is derived from an EMBL/GenBank/DDBJ whole genome shotgun (WGS) entry which is preliminary data.</text>
</comment>
<dbReference type="EMBL" id="CAJC01000166">
    <property type="protein sequence ID" value="CCI53999.1"/>
    <property type="molecule type" value="Genomic_DNA"/>
</dbReference>
<reference evidence="7 8" key="1">
    <citation type="journal article" date="2013" name="ISME J.">
        <title>A metabolic model for members of the genus Tetrasphaera involved in enhanced biological phosphorus removal.</title>
        <authorList>
            <person name="Kristiansen R."/>
            <person name="Nguyen H.T.T."/>
            <person name="Saunders A.M."/>
            <person name="Nielsen J.L."/>
            <person name="Wimmer R."/>
            <person name="Le V.Q."/>
            <person name="McIlroy S.J."/>
            <person name="Petrovski S."/>
            <person name="Seviour R.J."/>
            <person name="Calteau A."/>
            <person name="Nielsen K.L."/>
            <person name="Nielsen P.H."/>
        </authorList>
    </citation>
    <scope>NUCLEOTIDE SEQUENCE [LARGE SCALE GENOMIC DNA]</scope>
    <source>
        <strain evidence="7 8">Ben 74</strain>
    </source>
</reference>
<dbReference type="InterPro" id="IPR017926">
    <property type="entry name" value="GATASE"/>
</dbReference>
<dbReference type="PROSITE" id="PS51273">
    <property type="entry name" value="GATASE_TYPE_1"/>
    <property type="match status" value="1"/>
</dbReference>
<proteinExistence type="predicted"/>
<dbReference type="InterPro" id="IPR019999">
    <property type="entry name" value="Anth_synth_I-like"/>
</dbReference>
<feature type="domain" description="Chorismate-utilising enzyme C-terminal" evidence="6">
    <location>
        <begin position="106"/>
        <end position="364"/>
    </location>
</feature>
<dbReference type="InterPro" id="IPR015890">
    <property type="entry name" value="Chorismate_C"/>
</dbReference>